<dbReference type="PANTHER" id="PTHR23427">
    <property type="entry name" value="SURFEIT LOCUS PROTEIN"/>
    <property type="match status" value="1"/>
</dbReference>
<dbReference type="InterPro" id="IPR045214">
    <property type="entry name" value="Surf1/Surf4"/>
</dbReference>
<evidence type="ECO:0000256" key="5">
    <source>
        <dbReference type="ARBA" id="ARBA00023136"/>
    </source>
</evidence>
<dbReference type="PROSITE" id="PS50895">
    <property type="entry name" value="SURF1"/>
    <property type="match status" value="1"/>
</dbReference>
<dbReference type="EMBL" id="BAAAVA010000049">
    <property type="protein sequence ID" value="GAA2934726.1"/>
    <property type="molecule type" value="Genomic_DNA"/>
</dbReference>
<dbReference type="RefSeq" id="WP_346089633.1">
    <property type="nucleotide sequence ID" value="NZ_BAAAVA010000049.1"/>
</dbReference>
<evidence type="ECO:0000256" key="3">
    <source>
        <dbReference type="ARBA" id="ARBA00022692"/>
    </source>
</evidence>
<feature type="compositionally biased region" description="Basic and acidic residues" evidence="7">
    <location>
        <begin position="46"/>
        <end position="61"/>
    </location>
</feature>
<keyword evidence="4 6" id="KW-1133">Transmembrane helix</keyword>
<keyword evidence="9" id="KW-1185">Reference proteome</keyword>
<proteinExistence type="inferred from homology"/>
<evidence type="ECO:0000313" key="9">
    <source>
        <dbReference type="Proteomes" id="UP001501423"/>
    </source>
</evidence>
<evidence type="ECO:0000256" key="7">
    <source>
        <dbReference type="SAM" id="MobiDB-lite"/>
    </source>
</evidence>
<feature type="region of interest" description="Disordered" evidence="7">
    <location>
        <begin position="46"/>
        <end position="75"/>
    </location>
</feature>
<sequence length="281" mass="30389">MYRFLLTPRWWAINVFLLLSIPFCVFMGSWQLGRFEDRVDNHREAEAQVADAKKDKPRPLDDLLPVTKATSGKQATATGRYDKQLLVPDRALDDKGGYYVLTLLRTDTGRALPVVRGWLPGEPDPAKAPAPPAGEVTVTGALQASETPGSNGVSARSGLPEGQTAAISAASLINLVPYDVYDAWVTLNDGDSGMRAVPASAPGGTGLDLKAFQNLGYTAEWFAFVGFAIFMWFRLFRREVELARDAELGILPDEAEAETAEAATEPKATATEREPSSTTGV</sequence>
<protein>
    <recommendedName>
        <fullName evidence="6">SURF1-like protein</fullName>
    </recommendedName>
</protein>
<keyword evidence="6" id="KW-1003">Cell membrane</keyword>
<gene>
    <name evidence="8" type="ORF">GCM10010478_40010</name>
</gene>
<feature type="transmembrane region" description="Helical" evidence="6">
    <location>
        <begin position="215"/>
        <end position="235"/>
    </location>
</feature>
<dbReference type="Pfam" id="PF02104">
    <property type="entry name" value="SURF1"/>
    <property type="match status" value="1"/>
</dbReference>
<evidence type="ECO:0000313" key="8">
    <source>
        <dbReference type="EMBL" id="GAA2934726.1"/>
    </source>
</evidence>
<feature type="region of interest" description="Disordered" evidence="7">
    <location>
        <begin position="253"/>
        <end position="281"/>
    </location>
</feature>
<dbReference type="InterPro" id="IPR002994">
    <property type="entry name" value="Surf1/Shy1"/>
</dbReference>
<dbReference type="PANTHER" id="PTHR23427:SF2">
    <property type="entry name" value="SURFEIT LOCUS PROTEIN 1"/>
    <property type="match status" value="1"/>
</dbReference>
<feature type="transmembrane region" description="Helical" evidence="6">
    <location>
        <begin position="12"/>
        <end position="33"/>
    </location>
</feature>
<dbReference type="Proteomes" id="UP001501423">
    <property type="component" value="Unassembled WGS sequence"/>
</dbReference>
<dbReference type="CDD" id="cd06662">
    <property type="entry name" value="SURF1"/>
    <property type="match status" value="1"/>
</dbReference>
<comment type="subcellular location">
    <subcellularLocation>
        <location evidence="6">Cell membrane</location>
        <topology evidence="6">Multi-pass membrane protein</topology>
    </subcellularLocation>
    <subcellularLocation>
        <location evidence="1">Membrane</location>
    </subcellularLocation>
</comment>
<comment type="similarity">
    <text evidence="2 6">Belongs to the SURF1 family.</text>
</comment>
<keyword evidence="5 6" id="KW-0472">Membrane</keyword>
<evidence type="ECO:0000256" key="2">
    <source>
        <dbReference type="ARBA" id="ARBA00007165"/>
    </source>
</evidence>
<evidence type="ECO:0000256" key="1">
    <source>
        <dbReference type="ARBA" id="ARBA00004370"/>
    </source>
</evidence>
<evidence type="ECO:0000256" key="4">
    <source>
        <dbReference type="ARBA" id="ARBA00022989"/>
    </source>
</evidence>
<accession>A0ABN3X424</accession>
<name>A0ABN3X424_9ACTN</name>
<reference evidence="8 9" key="1">
    <citation type="journal article" date="2019" name="Int. J. Syst. Evol. Microbiol.">
        <title>The Global Catalogue of Microorganisms (GCM) 10K type strain sequencing project: providing services to taxonomists for standard genome sequencing and annotation.</title>
        <authorList>
            <consortium name="The Broad Institute Genomics Platform"/>
            <consortium name="The Broad Institute Genome Sequencing Center for Infectious Disease"/>
            <person name="Wu L."/>
            <person name="Ma J."/>
        </authorList>
    </citation>
    <scope>NUCLEOTIDE SEQUENCE [LARGE SCALE GENOMIC DNA]</scope>
    <source>
        <strain evidence="8 9">JCM 9650</strain>
    </source>
</reference>
<feature type="compositionally biased region" description="Low complexity" evidence="7">
    <location>
        <begin position="260"/>
        <end position="269"/>
    </location>
</feature>
<organism evidence="8 9">
    <name type="scientific">Streptomyces erythrogriseus</name>
    <dbReference type="NCBI Taxonomy" id="284027"/>
    <lineage>
        <taxon>Bacteria</taxon>
        <taxon>Bacillati</taxon>
        <taxon>Actinomycetota</taxon>
        <taxon>Actinomycetes</taxon>
        <taxon>Kitasatosporales</taxon>
        <taxon>Streptomycetaceae</taxon>
        <taxon>Streptomyces</taxon>
        <taxon>Streptomyces griseoincarnatus group</taxon>
    </lineage>
</organism>
<comment type="caution">
    <text evidence="8">The sequence shown here is derived from an EMBL/GenBank/DDBJ whole genome shotgun (WGS) entry which is preliminary data.</text>
</comment>
<keyword evidence="3 6" id="KW-0812">Transmembrane</keyword>
<evidence type="ECO:0000256" key="6">
    <source>
        <dbReference type="RuleBase" id="RU363076"/>
    </source>
</evidence>